<reference evidence="1 2" key="1">
    <citation type="submission" date="2013-05" db="EMBL/GenBank/DDBJ databases">
        <authorList>
            <person name="Harkins D.M."/>
            <person name="Durkin A.S."/>
            <person name="Brinkac L.M."/>
            <person name="Haft D.H."/>
            <person name="Selengut J.D."/>
            <person name="Sanka R."/>
            <person name="DePew J."/>
            <person name="Purushe J."/>
            <person name="Hartskeerl R.A."/>
            <person name="Ahmed A."/>
            <person name="van der Linden H."/>
            <person name="Goris M.G.A."/>
            <person name="Vinetz J.M."/>
            <person name="Sutton G.G."/>
            <person name="Nierman W.C."/>
            <person name="Fouts D.E."/>
        </authorList>
    </citation>
    <scope>NUCLEOTIDE SEQUENCE [LARGE SCALE GENOMIC DNA]</scope>
    <source>
        <strain evidence="1 2">CZ214</strain>
    </source>
</reference>
<accession>T0FJH3</accession>
<name>T0FJH3_9LEPT</name>
<sequence length="41" mass="4809">MVLDRFQIFFSNSGDLMIDIPLRSKRVFFSLSERSHTSNCL</sequence>
<dbReference type="AlphaFoldDB" id="T0FJH3"/>
<gene>
    <name evidence="1" type="ORF">LEP1GSC059_4156</name>
</gene>
<comment type="caution">
    <text evidence="1">The sequence shown here is derived from an EMBL/GenBank/DDBJ whole genome shotgun (WGS) entry which is preliminary data.</text>
</comment>
<evidence type="ECO:0000313" key="2">
    <source>
        <dbReference type="Proteomes" id="UP000015442"/>
    </source>
</evidence>
<dbReference type="Proteomes" id="UP000015442">
    <property type="component" value="Unassembled WGS sequence"/>
</dbReference>
<organism evidence="1 2">
    <name type="scientific">Leptospira noguchii serovar Panama str. CZ214</name>
    <dbReference type="NCBI Taxonomy" id="1001595"/>
    <lineage>
        <taxon>Bacteria</taxon>
        <taxon>Pseudomonadati</taxon>
        <taxon>Spirochaetota</taxon>
        <taxon>Spirochaetia</taxon>
        <taxon>Leptospirales</taxon>
        <taxon>Leptospiraceae</taxon>
        <taxon>Leptospira</taxon>
    </lineage>
</organism>
<dbReference type="EMBL" id="AKWY02000033">
    <property type="protein sequence ID" value="EQA70219.1"/>
    <property type="molecule type" value="Genomic_DNA"/>
</dbReference>
<protein>
    <submittedName>
        <fullName evidence="1">Uncharacterized protein</fullName>
    </submittedName>
</protein>
<evidence type="ECO:0000313" key="1">
    <source>
        <dbReference type="EMBL" id="EQA70219.1"/>
    </source>
</evidence>
<proteinExistence type="predicted"/>